<dbReference type="KEGG" id="amus:LMH87_010311"/>
<evidence type="ECO:0000313" key="2">
    <source>
        <dbReference type="Proteomes" id="UP001144673"/>
    </source>
</evidence>
<dbReference type="GeneID" id="80897470"/>
<evidence type="ECO:0000313" key="1">
    <source>
        <dbReference type="EMBL" id="KAJ4153841.1"/>
    </source>
</evidence>
<dbReference type="EMBL" id="JAJHUN010000008">
    <property type="protein sequence ID" value="KAJ4153841.1"/>
    <property type="molecule type" value="Genomic_DNA"/>
</dbReference>
<name>A0A9W8QDI7_AKAMU</name>
<organism evidence="1 2">
    <name type="scientific">Akanthomyces muscarius</name>
    <name type="common">Entomopathogenic fungus</name>
    <name type="synonym">Lecanicillium muscarium</name>
    <dbReference type="NCBI Taxonomy" id="2231603"/>
    <lineage>
        <taxon>Eukaryota</taxon>
        <taxon>Fungi</taxon>
        <taxon>Dikarya</taxon>
        <taxon>Ascomycota</taxon>
        <taxon>Pezizomycotina</taxon>
        <taxon>Sordariomycetes</taxon>
        <taxon>Hypocreomycetidae</taxon>
        <taxon>Hypocreales</taxon>
        <taxon>Cordycipitaceae</taxon>
        <taxon>Akanthomyces</taxon>
    </lineage>
</organism>
<dbReference type="AlphaFoldDB" id="A0A9W8QDI7"/>
<gene>
    <name evidence="1" type="ORF">LMH87_010311</name>
</gene>
<comment type="caution">
    <text evidence="1">The sequence shown here is derived from an EMBL/GenBank/DDBJ whole genome shotgun (WGS) entry which is preliminary data.</text>
</comment>
<proteinExistence type="predicted"/>
<accession>A0A9W8QDI7</accession>
<dbReference type="Proteomes" id="UP001144673">
    <property type="component" value="Chromosome 5"/>
</dbReference>
<sequence length="75" mass="8338">MIVVDIGSAPRGSLRYYSSGRGFPSWELPVWLALGMQGACSPHFQQALERALYYTLLFGGLTSAIPRHENRHSSQ</sequence>
<keyword evidence="2" id="KW-1185">Reference proteome</keyword>
<protein>
    <submittedName>
        <fullName evidence="1">Uncharacterized protein</fullName>
    </submittedName>
</protein>
<reference evidence="1" key="1">
    <citation type="journal article" date="2023" name="Access Microbiol">
        <title>De-novo genome assembly for Akanthomyces muscarius, a biocontrol agent of insect agricultural pests.</title>
        <authorList>
            <person name="Erdos Z."/>
            <person name="Studholme D.J."/>
            <person name="Raymond B."/>
            <person name="Sharma M."/>
        </authorList>
    </citation>
    <scope>NUCLEOTIDE SEQUENCE</scope>
    <source>
        <strain evidence="1">Ve6</strain>
    </source>
</reference>
<dbReference type="RefSeq" id="XP_056054499.1">
    <property type="nucleotide sequence ID" value="XM_056197451.1"/>
</dbReference>